<dbReference type="Proteomes" id="UP000094197">
    <property type="component" value="Chromosome 1"/>
</dbReference>
<evidence type="ECO:0000313" key="1">
    <source>
        <dbReference type="EMBL" id="AOP33460.1"/>
    </source>
</evidence>
<sequence length="350" mass="40349">MYQAQLKLLKRISLSSANRFVIYKSHAFVCELYGSAREIHILDLTEPSDPKHVRSIRFKNAIGSLAIQENKLYATESRRALHEFDLTEISNPKFLESFILLGYDLYDLQISSDQAILAMNWEGVGIVDLKKPDSIQPLQRQKIDEGYVEKLVPFGDHFLLSNNSEFLYTFSTLEGRLKEVEKRSFPDFKPSKIFLNGEEIVLYGETKKGKKEFSSLLLLDKDLQAIGDPISIRHRPVNCLPLSDGNILCCFDYSYAYVDRKEKKILPLFELFEKRESKEYVEIPSKVLKRSSESDDGGEEEEYDSRRNELYCFDSLKSVSKKGNFLFATHGSDFLSFSISEDSMFQKILE</sequence>
<dbReference type="RefSeq" id="WP_069606697.1">
    <property type="nucleotide sequence ID" value="NZ_CP015217.1"/>
</dbReference>
<name>A0A1D7UV30_9LEPT</name>
<dbReference type="OrthoDB" id="345282at2"/>
<dbReference type="AlphaFoldDB" id="A0A1D7UV30"/>
<proteinExistence type="predicted"/>
<gene>
    <name evidence="1" type="ORF">A0128_06130</name>
</gene>
<keyword evidence="2" id="KW-1185">Reference proteome</keyword>
<reference evidence="1 2" key="1">
    <citation type="submission" date="2016-04" db="EMBL/GenBank/DDBJ databases">
        <title>Complete genome seqeunce of Leptospira alstonii serovar Room22.</title>
        <authorList>
            <person name="Nally J.E."/>
            <person name="Bayles D.O."/>
            <person name="Hurley D."/>
            <person name="Fanning S."/>
            <person name="McMahon B.J."/>
            <person name="Arent Z."/>
        </authorList>
    </citation>
    <scope>NUCLEOTIDE SEQUENCE [LARGE SCALE GENOMIC DNA]</scope>
    <source>
        <strain evidence="1 2">GWTS #1</strain>
    </source>
</reference>
<accession>A0A1D7UV30</accession>
<protein>
    <submittedName>
        <fullName evidence="1">Uncharacterized protein</fullName>
    </submittedName>
</protein>
<dbReference type="EMBL" id="CP015217">
    <property type="protein sequence ID" value="AOP33460.1"/>
    <property type="molecule type" value="Genomic_DNA"/>
</dbReference>
<dbReference type="KEGG" id="laj:A0128_06130"/>
<evidence type="ECO:0000313" key="2">
    <source>
        <dbReference type="Proteomes" id="UP000094197"/>
    </source>
</evidence>
<organism evidence="1 2">
    <name type="scientific">Leptospira tipperaryensis</name>
    <dbReference type="NCBI Taxonomy" id="2564040"/>
    <lineage>
        <taxon>Bacteria</taxon>
        <taxon>Pseudomonadati</taxon>
        <taxon>Spirochaetota</taxon>
        <taxon>Spirochaetia</taxon>
        <taxon>Leptospirales</taxon>
        <taxon>Leptospiraceae</taxon>
        <taxon>Leptospira</taxon>
    </lineage>
</organism>
<dbReference type="SUPFAM" id="SSF101908">
    <property type="entry name" value="Putative isomerase YbhE"/>
    <property type="match status" value="1"/>
</dbReference>